<dbReference type="SUPFAM" id="SSF53300">
    <property type="entry name" value="vWA-like"/>
    <property type="match status" value="1"/>
</dbReference>
<evidence type="ECO:0000256" key="2">
    <source>
        <dbReference type="SAM" id="Phobius"/>
    </source>
</evidence>
<dbReference type="InterPro" id="IPR002035">
    <property type="entry name" value="VWF_A"/>
</dbReference>
<evidence type="ECO:0000256" key="1">
    <source>
        <dbReference type="SAM" id="MobiDB-lite"/>
    </source>
</evidence>
<dbReference type="InterPro" id="IPR051266">
    <property type="entry name" value="CLCR"/>
</dbReference>
<accession>A0ABT3FXY4</accession>
<evidence type="ECO:0000313" key="4">
    <source>
        <dbReference type="EMBL" id="MCW1912432.1"/>
    </source>
</evidence>
<dbReference type="InterPro" id="IPR021908">
    <property type="entry name" value="YfbK_C"/>
</dbReference>
<feature type="region of interest" description="Disordered" evidence="1">
    <location>
        <begin position="229"/>
        <end position="266"/>
    </location>
</feature>
<dbReference type="EMBL" id="JAPDDR010000001">
    <property type="protein sequence ID" value="MCW1912432.1"/>
    <property type="molecule type" value="Genomic_DNA"/>
</dbReference>
<dbReference type="SMART" id="SM00327">
    <property type="entry name" value="VWA"/>
    <property type="match status" value="1"/>
</dbReference>
<dbReference type="Pfam" id="PF12450">
    <property type="entry name" value="vWF_A"/>
    <property type="match status" value="1"/>
</dbReference>
<evidence type="ECO:0000259" key="3">
    <source>
        <dbReference type="PROSITE" id="PS50234"/>
    </source>
</evidence>
<feature type="region of interest" description="Disordered" evidence="1">
    <location>
        <begin position="114"/>
        <end position="134"/>
    </location>
</feature>
<dbReference type="InterPro" id="IPR036465">
    <property type="entry name" value="vWFA_dom_sf"/>
</dbReference>
<keyword evidence="5" id="KW-1185">Reference proteome</keyword>
<dbReference type="InterPro" id="IPR022156">
    <property type="entry name" value="Uncharacterised_YfbK_N"/>
</dbReference>
<sequence length="929" mass="100544">MNPSEDPSDRLVDSLLREQARRSADEELLKSIEEKLDAVSPASAQAERPRSVLSNPAVIGALAAVVTLGMLILGSANMAMNKAKRSEQVAAPSYRESQLREQIVPENDLKELQRSVASAKPASPRITSSDAEGSLVVPDSSLKLETLEAPPAAAPAVSNQSFADNSGSGRGSGSAMGGPRHDLSQAPAKGDSKDIEQNMLLWGTPTAPSDALAGAAADSFVLPSEAPLAESLSEPEANELTQRSKNLPGKARARTDSGPSRENYGRLIDQPWKYPWQEALSTFSIDVDNASYTNIRRMIAEGRQIPADAVRIEELVNYFDYRYAGPQGDGPFAVTGDLATCPWKPGHLLARVAIKGKEIPNNSRPASNLVFLIDVSGSMQSPDKLPLLKRSIRVLIDQLDERDRVGMVVYAGTEGVVLEPTLLDERGKSQAIQALEKLEAGGSTNGGAGIQRAYQMAAKHLVQGGTNRVILATDGDFNVGTTGQGALVNLVKNGSGNRIYLSVLGFGTGNLNDAMLEAITKDGNGNYFYVDNDGEAQRVFLQKLTGTLVTIAKDVKIQVEFNPGKVKGYRLIGYANRILRHEDFNNDKVDAGDIGAGHTVTAFYEIVPDGVDMPATGSVDPLRYQKPLERDVVASDDWLTLKLRYKHPEGDNSSLIETTVKGEPVAWQQAGNDFRFASAVALFGMKLRQLPDVADVPWAKVESIARPGLADDAREQRSEFVSMVRKTGDYDPSVVEAEESTRMTPVWTAADLSFLEMRSTKWYVTFGLQSEGKWAPKLLGQDHLKKPFNNRVNPATMLNPGDTFFGDGAMQGRFKLIGFTEREVFSSLTGTSQNVQVAIYEDLSPGKLGKRYESQYGLLDAEIDAAAYADHSAVIAVKGSERTPLVIGEGSTFGANNRYLLKQVTADHASIEYTDQSGTLRLLNLPLQK</sequence>
<dbReference type="Proteomes" id="UP001165653">
    <property type="component" value="Unassembled WGS sequence"/>
</dbReference>
<dbReference type="PANTHER" id="PTHR10579:SF43">
    <property type="entry name" value="ZINC FINGER (C3HC4-TYPE RING FINGER) FAMILY PROTEIN"/>
    <property type="match status" value="1"/>
</dbReference>
<dbReference type="NCBIfam" id="NF042425">
    <property type="entry name" value="Amuc_1099_fam"/>
    <property type="match status" value="1"/>
</dbReference>
<organism evidence="4 5">
    <name type="scientific">Luteolibacter rhizosphaerae</name>
    <dbReference type="NCBI Taxonomy" id="2989719"/>
    <lineage>
        <taxon>Bacteria</taxon>
        <taxon>Pseudomonadati</taxon>
        <taxon>Verrucomicrobiota</taxon>
        <taxon>Verrucomicrobiia</taxon>
        <taxon>Verrucomicrobiales</taxon>
        <taxon>Verrucomicrobiaceae</taxon>
        <taxon>Luteolibacter</taxon>
    </lineage>
</organism>
<dbReference type="RefSeq" id="WP_264510815.1">
    <property type="nucleotide sequence ID" value="NZ_JAPDDR010000001.1"/>
</dbReference>
<dbReference type="Pfam" id="PF00092">
    <property type="entry name" value="VWA"/>
    <property type="match status" value="1"/>
</dbReference>
<evidence type="ECO:0000313" key="5">
    <source>
        <dbReference type="Proteomes" id="UP001165653"/>
    </source>
</evidence>
<dbReference type="Gene3D" id="3.40.50.410">
    <property type="entry name" value="von Willebrand factor, type A domain"/>
    <property type="match status" value="1"/>
</dbReference>
<feature type="region of interest" description="Disordered" evidence="1">
    <location>
        <begin position="150"/>
        <end position="191"/>
    </location>
</feature>
<keyword evidence="2" id="KW-1133">Transmembrane helix</keyword>
<gene>
    <name evidence="4" type="ORF">OJ996_02535</name>
</gene>
<comment type="caution">
    <text evidence="4">The sequence shown here is derived from an EMBL/GenBank/DDBJ whole genome shotgun (WGS) entry which is preliminary data.</text>
</comment>
<feature type="transmembrane region" description="Helical" evidence="2">
    <location>
        <begin position="57"/>
        <end position="76"/>
    </location>
</feature>
<name>A0ABT3FXY4_9BACT</name>
<dbReference type="Pfam" id="PF12034">
    <property type="entry name" value="YfbK_C"/>
    <property type="match status" value="1"/>
</dbReference>
<dbReference type="PROSITE" id="PS50234">
    <property type="entry name" value="VWFA"/>
    <property type="match status" value="1"/>
</dbReference>
<dbReference type="PANTHER" id="PTHR10579">
    <property type="entry name" value="CALCIUM-ACTIVATED CHLORIDE CHANNEL REGULATOR"/>
    <property type="match status" value="1"/>
</dbReference>
<feature type="domain" description="VWFA" evidence="3">
    <location>
        <begin position="368"/>
        <end position="548"/>
    </location>
</feature>
<keyword evidence="2" id="KW-0472">Membrane</keyword>
<protein>
    <submittedName>
        <fullName evidence="4">von Willebrand factor type A domain-containing protein</fullName>
    </submittedName>
</protein>
<proteinExistence type="predicted"/>
<keyword evidence="2" id="KW-0812">Transmembrane</keyword>
<dbReference type="InterPro" id="IPR049974">
    <property type="entry name" value="Amuc_1099-like"/>
</dbReference>
<reference evidence="4" key="1">
    <citation type="submission" date="2022-10" db="EMBL/GenBank/DDBJ databases">
        <title>Luteolibacter sp. GHJ8, whole genome shotgun sequencing project.</title>
        <authorList>
            <person name="Zhao G."/>
            <person name="Shen L."/>
        </authorList>
    </citation>
    <scope>NUCLEOTIDE SEQUENCE</scope>
    <source>
        <strain evidence="4">GHJ8</strain>
    </source>
</reference>